<evidence type="ECO:0000256" key="8">
    <source>
        <dbReference type="ARBA" id="ARBA00022679"/>
    </source>
</evidence>
<dbReference type="KEGG" id="fer:FNB15_17680"/>
<feature type="binding site" evidence="16">
    <location>
        <begin position="6"/>
        <end position="13"/>
    </location>
    <ligand>
        <name>ATP</name>
        <dbReference type="ChEBI" id="CHEBI:30616"/>
    </ligand>
</feature>
<comment type="cofactor">
    <cofactor evidence="16">
        <name>NH4(+)</name>
        <dbReference type="ChEBI" id="CHEBI:28938"/>
    </cofactor>
    <cofactor evidence="16">
        <name>K(+)</name>
        <dbReference type="ChEBI" id="CHEBI:29103"/>
    </cofactor>
    <text evidence="16">A monovalent cation. Ammonium or potassium.</text>
</comment>
<keyword evidence="16" id="KW-0479">Metal-binding</keyword>
<accession>A0A516H5E6</accession>
<dbReference type="OrthoDB" id="9804707at2"/>
<evidence type="ECO:0000256" key="9">
    <source>
        <dbReference type="ARBA" id="ARBA00022741"/>
    </source>
</evidence>
<comment type="cofactor">
    <cofactor evidence="2">
        <name>K(+)</name>
        <dbReference type="ChEBI" id="CHEBI:29103"/>
    </cofactor>
</comment>
<evidence type="ECO:0000256" key="15">
    <source>
        <dbReference type="ARBA" id="ARBA00040883"/>
    </source>
</evidence>
<evidence type="ECO:0000256" key="5">
    <source>
        <dbReference type="ARBA" id="ARBA00011738"/>
    </source>
</evidence>
<evidence type="ECO:0000256" key="2">
    <source>
        <dbReference type="ARBA" id="ARBA00001958"/>
    </source>
</evidence>
<dbReference type="EMBL" id="CP041636">
    <property type="protein sequence ID" value="QDO98988.1"/>
    <property type="molecule type" value="Genomic_DNA"/>
</dbReference>
<dbReference type="HAMAP" id="MF_01274">
    <property type="entry name" value="Pantothen_kinase_3"/>
    <property type="match status" value="1"/>
</dbReference>
<keyword evidence="12 16" id="KW-0630">Potassium</keyword>
<evidence type="ECO:0000313" key="18">
    <source>
        <dbReference type="Proteomes" id="UP000317496"/>
    </source>
</evidence>
<evidence type="ECO:0000256" key="6">
    <source>
        <dbReference type="ARBA" id="ARBA00012102"/>
    </source>
</evidence>
<dbReference type="InterPro" id="IPR043129">
    <property type="entry name" value="ATPase_NBD"/>
</dbReference>
<dbReference type="Proteomes" id="UP000317496">
    <property type="component" value="Chromosome"/>
</dbReference>
<keyword evidence="13 16" id="KW-0173">Coenzyme A biosynthesis</keyword>
<dbReference type="Pfam" id="PF03309">
    <property type="entry name" value="Pan_kinase"/>
    <property type="match status" value="1"/>
</dbReference>
<keyword evidence="8 16" id="KW-0808">Transferase</keyword>
<comment type="subcellular location">
    <subcellularLocation>
        <location evidence="3 16">Cytoplasm</location>
    </subcellularLocation>
</comment>
<dbReference type="Gene3D" id="3.30.420.40">
    <property type="match status" value="2"/>
</dbReference>
<evidence type="ECO:0000313" key="17">
    <source>
        <dbReference type="EMBL" id="QDO98988.1"/>
    </source>
</evidence>
<comment type="similarity">
    <text evidence="14 16">Belongs to the type III pantothenate kinase family.</text>
</comment>
<feature type="binding site" evidence="16">
    <location>
        <position position="183"/>
    </location>
    <ligand>
        <name>substrate</name>
    </ligand>
</feature>
<evidence type="ECO:0000256" key="1">
    <source>
        <dbReference type="ARBA" id="ARBA00001206"/>
    </source>
</evidence>
<dbReference type="NCBIfam" id="TIGR00671">
    <property type="entry name" value="baf"/>
    <property type="match status" value="1"/>
</dbReference>
<evidence type="ECO:0000256" key="16">
    <source>
        <dbReference type="HAMAP-Rule" id="MF_01274"/>
    </source>
</evidence>
<dbReference type="InterPro" id="IPR004619">
    <property type="entry name" value="Type_III_PanK"/>
</dbReference>
<dbReference type="GO" id="GO:0005524">
    <property type="term" value="F:ATP binding"/>
    <property type="evidence" value="ECO:0007669"/>
    <property type="project" value="UniProtKB-UniRule"/>
</dbReference>
<keyword evidence="10 16" id="KW-0418">Kinase</keyword>
<feature type="active site" description="Proton acceptor" evidence="16">
    <location>
        <position position="107"/>
    </location>
</feature>
<dbReference type="CDD" id="cd24015">
    <property type="entry name" value="ASKHA_NBD_PanK-III"/>
    <property type="match status" value="1"/>
</dbReference>
<dbReference type="GO" id="GO:0015937">
    <property type="term" value="P:coenzyme A biosynthetic process"/>
    <property type="evidence" value="ECO:0007669"/>
    <property type="project" value="UniProtKB-UniRule"/>
</dbReference>
<evidence type="ECO:0000256" key="3">
    <source>
        <dbReference type="ARBA" id="ARBA00004496"/>
    </source>
</evidence>
<dbReference type="EC" id="2.7.1.33" evidence="6 16"/>
<comment type="caution">
    <text evidence="16">Lacks conserved residue(s) required for the propagation of feature annotation.</text>
</comment>
<evidence type="ECO:0000256" key="13">
    <source>
        <dbReference type="ARBA" id="ARBA00022993"/>
    </source>
</evidence>
<comment type="function">
    <text evidence="16">Catalyzes the phosphorylation of pantothenate (Pan), the first step in CoA biosynthesis.</text>
</comment>
<keyword evidence="18" id="KW-1185">Reference proteome</keyword>
<keyword evidence="9 16" id="KW-0547">Nucleotide-binding</keyword>
<reference evidence="17 18" key="1">
    <citation type="submission" date="2019-07" db="EMBL/GenBank/DDBJ databases">
        <title>Genome sequencing for Ferrovibrio sp. K5.</title>
        <authorList>
            <person name="Park S.-J."/>
        </authorList>
    </citation>
    <scope>NUCLEOTIDE SEQUENCE [LARGE SCALE GENOMIC DNA]</scope>
    <source>
        <strain evidence="17 18">K5</strain>
    </source>
</reference>
<evidence type="ECO:0000256" key="7">
    <source>
        <dbReference type="ARBA" id="ARBA00022490"/>
    </source>
</evidence>
<comment type="catalytic activity">
    <reaction evidence="1 16">
        <text>(R)-pantothenate + ATP = (R)-4'-phosphopantothenate + ADP + H(+)</text>
        <dbReference type="Rhea" id="RHEA:16373"/>
        <dbReference type="ChEBI" id="CHEBI:10986"/>
        <dbReference type="ChEBI" id="CHEBI:15378"/>
        <dbReference type="ChEBI" id="CHEBI:29032"/>
        <dbReference type="ChEBI" id="CHEBI:30616"/>
        <dbReference type="ChEBI" id="CHEBI:456216"/>
        <dbReference type="EC" id="2.7.1.33"/>
    </reaction>
</comment>
<dbReference type="AlphaFoldDB" id="A0A516H5E6"/>
<protein>
    <recommendedName>
        <fullName evidence="15 16">Type III pantothenate kinase</fullName>
        <ecNumber evidence="6 16">2.7.1.33</ecNumber>
    </recommendedName>
    <alternativeName>
        <fullName evidence="16">PanK-III</fullName>
    </alternativeName>
    <alternativeName>
        <fullName evidence="16">Pantothenic acid kinase</fullName>
    </alternativeName>
</protein>
<comment type="subunit">
    <text evidence="5 16">Homodimer.</text>
</comment>
<dbReference type="SUPFAM" id="SSF53067">
    <property type="entry name" value="Actin-like ATPase domain"/>
    <property type="match status" value="2"/>
</dbReference>
<dbReference type="PANTHER" id="PTHR34265">
    <property type="entry name" value="TYPE III PANTOTHENATE KINASE"/>
    <property type="match status" value="1"/>
</dbReference>
<dbReference type="NCBIfam" id="NF009855">
    <property type="entry name" value="PRK13321.1"/>
    <property type="match status" value="1"/>
</dbReference>
<comment type="pathway">
    <text evidence="4 16">Cofactor biosynthesis; coenzyme A biosynthesis; CoA from (R)-pantothenate: step 1/5.</text>
</comment>
<keyword evidence="11 16" id="KW-0067">ATP-binding</keyword>
<feature type="binding site" evidence="16">
    <location>
        <begin position="105"/>
        <end position="108"/>
    </location>
    <ligand>
        <name>substrate</name>
    </ligand>
</feature>
<dbReference type="UniPathway" id="UPA00241">
    <property type="reaction ID" value="UER00352"/>
</dbReference>
<name>A0A516H5E6_9PROT</name>
<evidence type="ECO:0000256" key="11">
    <source>
        <dbReference type="ARBA" id="ARBA00022840"/>
    </source>
</evidence>
<evidence type="ECO:0000256" key="12">
    <source>
        <dbReference type="ARBA" id="ARBA00022958"/>
    </source>
</evidence>
<dbReference type="PANTHER" id="PTHR34265:SF1">
    <property type="entry name" value="TYPE III PANTOTHENATE KINASE"/>
    <property type="match status" value="1"/>
</dbReference>
<proteinExistence type="inferred from homology"/>
<organism evidence="17 18">
    <name type="scientific">Ferrovibrio terrae</name>
    <dbReference type="NCBI Taxonomy" id="2594003"/>
    <lineage>
        <taxon>Bacteria</taxon>
        <taxon>Pseudomonadati</taxon>
        <taxon>Pseudomonadota</taxon>
        <taxon>Alphaproteobacteria</taxon>
        <taxon>Rhodospirillales</taxon>
        <taxon>Rhodospirillaceae</taxon>
        <taxon>Ferrovibrio</taxon>
    </lineage>
</organism>
<sequence length="255" mass="27491">MLLAINANNTNVKFGVIDGDRIVGEWRQHTSAMRTADEHAVWLLQLMQLEGIDPKQITAAILASVVPQATFNLRRLCTRYFSTEPLVLGEPNVKYGVQIKGQGAGADRICNTVGASVMFPKTAMIIVDFGTATTFDVVDEEGAYCGGVIAPGINLSIEALVNATALLPRIVVEKPKSVIGVNTVACMHSGVFYGYVGLIEGIVARIRGEFGRPMRVISTGGLAPVFDGATDVIEKIVPDITVRGLIEIYRRSMQQ</sequence>
<evidence type="ECO:0000256" key="14">
    <source>
        <dbReference type="ARBA" id="ARBA00038036"/>
    </source>
</evidence>
<evidence type="ECO:0000256" key="4">
    <source>
        <dbReference type="ARBA" id="ARBA00005225"/>
    </source>
</evidence>
<gene>
    <name evidence="16" type="primary">coaX</name>
    <name evidence="17" type="ORF">FNB15_17680</name>
</gene>
<keyword evidence="7 16" id="KW-0963">Cytoplasm</keyword>
<dbReference type="RefSeq" id="WP_144257984.1">
    <property type="nucleotide sequence ID" value="NZ_CP041636.1"/>
</dbReference>
<evidence type="ECO:0000256" key="10">
    <source>
        <dbReference type="ARBA" id="ARBA00022777"/>
    </source>
</evidence>
<dbReference type="GO" id="GO:0004594">
    <property type="term" value="F:pantothenate kinase activity"/>
    <property type="evidence" value="ECO:0007669"/>
    <property type="project" value="UniProtKB-UniRule"/>
</dbReference>
<feature type="binding site" evidence="16">
    <location>
        <position position="131"/>
    </location>
    <ligand>
        <name>ATP</name>
        <dbReference type="ChEBI" id="CHEBI:30616"/>
    </ligand>
</feature>
<feature type="binding site" evidence="16">
    <location>
        <position position="128"/>
    </location>
    <ligand>
        <name>K(+)</name>
        <dbReference type="ChEBI" id="CHEBI:29103"/>
    </ligand>
</feature>
<dbReference type="NCBIfam" id="NF009844">
    <property type="entry name" value="PRK13318.1-2"/>
    <property type="match status" value="1"/>
</dbReference>
<dbReference type="GO" id="GO:0046872">
    <property type="term" value="F:metal ion binding"/>
    <property type="evidence" value="ECO:0007669"/>
    <property type="project" value="UniProtKB-KW"/>
</dbReference>
<dbReference type="GO" id="GO:0005737">
    <property type="term" value="C:cytoplasm"/>
    <property type="evidence" value="ECO:0007669"/>
    <property type="project" value="UniProtKB-SubCell"/>
</dbReference>